<name>A0A8X6TCN4_NEPPI</name>
<proteinExistence type="predicted"/>
<evidence type="ECO:0000313" key="2">
    <source>
        <dbReference type="Proteomes" id="UP000887013"/>
    </source>
</evidence>
<dbReference type="EMBL" id="BMAW01006967">
    <property type="protein sequence ID" value="GFT01556.1"/>
    <property type="molecule type" value="Genomic_DNA"/>
</dbReference>
<organism evidence="1 2">
    <name type="scientific">Nephila pilipes</name>
    <name type="common">Giant wood spider</name>
    <name type="synonym">Nephila maculata</name>
    <dbReference type="NCBI Taxonomy" id="299642"/>
    <lineage>
        <taxon>Eukaryota</taxon>
        <taxon>Metazoa</taxon>
        <taxon>Ecdysozoa</taxon>
        <taxon>Arthropoda</taxon>
        <taxon>Chelicerata</taxon>
        <taxon>Arachnida</taxon>
        <taxon>Araneae</taxon>
        <taxon>Araneomorphae</taxon>
        <taxon>Entelegynae</taxon>
        <taxon>Araneoidea</taxon>
        <taxon>Nephilidae</taxon>
        <taxon>Nephila</taxon>
    </lineage>
</organism>
<comment type="caution">
    <text evidence="1">The sequence shown here is derived from an EMBL/GenBank/DDBJ whole genome shotgun (WGS) entry which is preliminary data.</text>
</comment>
<accession>A0A8X6TCN4</accession>
<evidence type="ECO:0000313" key="1">
    <source>
        <dbReference type="EMBL" id="GFT01556.1"/>
    </source>
</evidence>
<dbReference type="AlphaFoldDB" id="A0A8X6TCN4"/>
<gene>
    <name evidence="1" type="ORF">NPIL_498561</name>
</gene>
<reference evidence="1" key="1">
    <citation type="submission" date="2020-08" db="EMBL/GenBank/DDBJ databases">
        <title>Multicomponent nature underlies the extraordinary mechanical properties of spider dragline silk.</title>
        <authorList>
            <person name="Kono N."/>
            <person name="Nakamura H."/>
            <person name="Mori M."/>
            <person name="Yoshida Y."/>
            <person name="Ohtoshi R."/>
            <person name="Malay A.D."/>
            <person name="Moran D.A.P."/>
            <person name="Tomita M."/>
            <person name="Numata K."/>
            <person name="Arakawa K."/>
        </authorList>
    </citation>
    <scope>NUCLEOTIDE SEQUENCE</scope>
</reference>
<protein>
    <submittedName>
        <fullName evidence="1">Uncharacterized protein</fullName>
    </submittedName>
</protein>
<dbReference type="Proteomes" id="UP000887013">
    <property type="component" value="Unassembled WGS sequence"/>
</dbReference>
<sequence>MLSGGSGFFSAWYIGVLRKRMREPNNNENGYNHRRCEKKRSLKSIKVAFVSEIWLVHTVFYYRVTKPYLVSLEKPDNAAFSKHPEKPEAKFFGQILSKYLT</sequence>
<keyword evidence="2" id="KW-1185">Reference proteome</keyword>